<protein>
    <submittedName>
        <fullName evidence="2">Uncharacterized protein</fullName>
    </submittedName>
</protein>
<feature type="compositionally biased region" description="Acidic residues" evidence="1">
    <location>
        <begin position="25"/>
        <end position="34"/>
    </location>
</feature>
<organism evidence="2 3">
    <name type="scientific">Leptomonas pyrrhocoris</name>
    <name type="common">Firebug parasite</name>
    <dbReference type="NCBI Taxonomy" id="157538"/>
    <lineage>
        <taxon>Eukaryota</taxon>
        <taxon>Discoba</taxon>
        <taxon>Euglenozoa</taxon>
        <taxon>Kinetoplastea</taxon>
        <taxon>Metakinetoplastina</taxon>
        <taxon>Trypanosomatida</taxon>
        <taxon>Trypanosomatidae</taxon>
        <taxon>Leishmaniinae</taxon>
        <taxon>Leptomonas</taxon>
    </lineage>
</organism>
<feature type="region of interest" description="Disordered" evidence="1">
    <location>
        <begin position="1"/>
        <end position="86"/>
    </location>
</feature>
<comment type="caution">
    <text evidence="2">The sequence shown here is derived from an EMBL/GenBank/DDBJ whole genome shotgun (WGS) entry which is preliminary data.</text>
</comment>
<feature type="region of interest" description="Disordered" evidence="1">
    <location>
        <begin position="167"/>
        <end position="203"/>
    </location>
</feature>
<feature type="region of interest" description="Disordered" evidence="1">
    <location>
        <begin position="835"/>
        <end position="1042"/>
    </location>
</feature>
<dbReference type="RefSeq" id="XP_015653109.1">
    <property type="nucleotide sequence ID" value="XM_015808218.1"/>
</dbReference>
<feature type="region of interest" description="Disordered" evidence="1">
    <location>
        <begin position="699"/>
        <end position="743"/>
    </location>
</feature>
<dbReference type="GeneID" id="26909282"/>
<feature type="region of interest" description="Disordered" evidence="1">
    <location>
        <begin position="311"/>
        <end position="371"/>
    </location>
</feature>
<feature type="compositionally biased region" description="Polar residues" evidence="1">
    <location>
        <begin position="1189"/>
        <end position="1232"/>
    </location>
</feature>
<feature type="compositionally biased region" description="Polar residues" evidence="1">
    <location>
        <begin position="1247"/>
        <end position="1263"/>
    </location>
</feature>
<feature type="compositionally biased region" description="Polar residues" evidence="1">
    <location>
        <begin position="500"/>
        <end position="517"/>
    </location>
</feature>
<feature type="compositionally biased region" description="Pro residues" evidence="1">
    <location>
        <begin position="479"/>
        <end position="489"/>
    </location>
</feature>
<feature type="compositionally biased region" description="Low complexity" evidence="1">
    <location>
        <begin position="539"/>
        <end position="562"/>
    </location>
</feature>
<feature type="compositionally biased region" description="Low complexity" evidence="1">
    <location>
        <begin position="857"/>
        <end position="869"/>
    </location>
</feature>
<feature type="region of interest" description="Disordered" evidence="1">
    <location>
        <begin position="1188"/>
        <end position="1308"/>
    </location>
</feature>
<feature type="compositionally biased region" description="Pro residues" evidence="1">
    <location>
        <begin position="356"/>
        <end position="368"/>
    </location>
</feature>
<feature type="compositionally biased region" description="Low complexity" evidence="1">
    <location>
        <begin position="490"/>
        <end position="499"/>
    </location>
</feature>
<dbReference type="VEuPathDB" id="TriTrypDB:LpyrH10_28_0320"/>
<evidence type="ECO:0000256" key="1">
    <source>
        <dbReference type="SAM" id="MobiDB-lite"/>
    </source>
</evidence>
<feature type="compositionally biased region" description="Polar residues" evidence="1">
    <location>
        <begin position="73"/>
        <end position="86"/>
    </location>
</feature>
<gene>
    <name evidence="2" type="ORF">ABB37_08999</name>
</gene>
<evidence type="ECO:0000313" key="3">
    <source>
        <dbReference type="Proteomes" id="UP000037923"/>
    </source>
</evidence>
<feature type="region of interest" description="Disordered" evidence="1">
    <location>
        <begin position="1071"/>
        <end position="1154"/>
    </location>
</feature>
<feature type="compositionally biased region" description="Low complexity" evidence="1">
    <location>
        <begin position="724"/>
        <end position="743"/>
    </location>
</feature>
<dbReference type="Proteomes" id="UP000037923">
    <property type="component" value="Unassembled WGS sequence"/>
</dbReference>
<feature type="compositionally biased region" description="Low complexity" evidence="1">
    <location>
        <begin position="937"/>
        <end position="946"/>
    </location>
</feature>
<accession>A0A0M9FRN1</accession>
<keyword evidence="3" id="KW-1185">Reference proteome</keyword>
<dbReference type="OMA" id="AHWKAST"/>
<feature type="compositionally biased region" description="Pro residues" evidence="1">
    <location>
        <begin position="884"/>
        <end position="896"/>
    </location>
</feature>
<proteinExistence type="predicted"/>
<feature type="compositionally biased region" description="Basic and acidic residues" evidence="1">
    <location>
        <begin position="628"/>
        <end position="640"/>
    </location>
</feature>
<dbReference type="EMBL" id="LGTL01000028">
    <property type="protein sequence ID" value="KPA74670.1"/>
    <property type="molecule type" value="Genomic_DNA"/>
</dbReference>
<name>A0A0M9FRN1_LEPPY</name>
<sequence>MQPIQPAQRVERPPRPTSPAADADSLGDDDDSDTTTESSYLMSERFQTLPWPSPATPRSGRESPIPLMRGMSPASSQQPTHTPESSLTAWSGAVILHNLGHGLSNNNNSTTVIGASGGAGASRTSLSRDITTFNLLRANSGRLNANVDNNAALTEANIALLRCAPSGGFSRRDARRLPQQNSGRPPKTHHTSQSPTRAGGPTGYVAAINKRWTNCQPRHSPQHGPLNESPVRIGDRDEGFIGATAAAAEGGGHVTAPHTNDKENIAIADKNNCNGYTAAIPTPREVGPSLGGKIAVVTPLLSPLALSQEADALAQPAPRQERAASGRPRRASSRHQAQVLPGDVGTTDTAGIAPAAPAPPPSLPPVPSPTVAAAAAGAPQRRARVSGPAPTVACIPVSSTSTATTTATITTTAATAAVGALNPAPTTTAVKISSAPAPAERAARALPKAVPQAPSQYLSGGRLVQAARRMPVGVVAAPAPAPSAAPPSKTPISAAPKASGQKSPLTHEPPQTQQDQMKSPILPVAAAAAHPSDAQEENAPATVSATAAANGNTNASADASSSDDPRSQTDPAVPDTDSLEFCSVHTMSPAQARQRRVSQQPPVTAESARTQPSTPASDVAAEQTPPSDLHRIDAASRKEAPTSPSNATVKKSGPTAAINTNKSDEDTNVNAEAQKDGRITRLLTVEVARLVVVPLSRTPKSAKRTTRSPAAAAAIRPVPPSPPLVSSTPTAPDTLALQQQPPSAVLSPAAATAAFNVDEAPKRTPATVLSGPPHDDADPLASPPLAIRALRSAGQPRHTVADSHSFHSTLHAWSVDTLADCRLSMASTQPPLSVQFTPSVKERSSSVVTSDHGERGSSFTSTASPSADDSTTEMLAKVTTTAAPQPPLLLSPPTSLPPSVALRARRSSRAVSGSAERMALTERRGSAPAQMERQRDTTTAGATTAAPSSVAGGNNKSTAPARHGRPRELANVGSADYKPVKPGAAAASGRKGSTTMVVGGRQLPRMFPSADDDGANKSASSEEAAVTAAEADGTDDAVEHTRRRALSLPASSLGHGTGRNPFAPATLSATTTTEHGVDRAGHPPPSSPVVGKRMNAVRRTEAHDGGENGCAKRPSLHTQGAGNDAEPRRARQPPLQRTEEAREKSGAPALTTSPVLSAGGQAEIAETAFQASPLRLPSLMRLPRTPTTAISADTSPTTLQVHPHFASSTNDADQNGSSGSGHETAKDSNAATLSGRHRPMCPLPNGGASSDGHSNTSSPNSGVDGTHSAGSAGAGGGEAASDTVQGMAKSFHKKAPRSRQRAPSVDFF</sequence>
<feature type="region of interest" description="Disordered" evidence="1">
    <location>
        <begin position="477"/>
        <end position="673"/>
    </location>
</feature>
<reference evidence="2 3" key="1">
    <citation type="submission" date="2015-07" db="EMBL/GenBank/DDBJ databases">
        <title>High-quality genome of monoxenous trypanosomatid Leptomonas pyrrhocoris.</title>
        <authorList>
            <person name="Flegontov P."/>
            <person name="Butenko A."/>
            <person name="Firsov S."/>
            <person name="Vlcek C."/>
            <person name="Logacheva M.D."/>
            <person name="Field M."/>
            <person name="Filatov D."/>
            <person name="Flegontova O."/>
            <person name="Gerasimov E."/>
            <person name="Jackson A.P."/>
            <person name="Kelly S."/>
            <person name="Opperdoes F."/>
            <person name="O'Reilly A."/>
            <person name="Votypka J."/>
            <person name="Yurchenko V."/>
            <person name="Lukes J."/>
        </authorList>
    </citation>
    <scope>NUCLEOTIDE SEQUENCE [LARGE SCALE GENOMIC DNA]</scope>
    <source>
        <strain evidence="2">H10</strain>
    </source>
</reference>
<feature type="compositionally biased region" description="Low complexity" evidence="1">
    <location>
        <begin position="1018"/>
        <end position="1031"/>
    </location>
</feature>
<feature type="compositionally biased region" description="Basic residues" evidence="1">
    <location>
        <begin position="1290"/>
        <end position="1300"/>
    </location>
</feature>
<evidence type="ECO:0000313" key="2">
    <source>
        <dbReference type="EMBL" id="KPA74670.1"/>
    </source>
</evidence>
<dbReference type="OrthoDB" id="267130at2759"/>
<feature type="compositionally biased region" description="Polar residues" evidence="1">
    <location>
        <begin position="585"/>
        <end position="616"/>
    </location>
</feature>
<feature type="compositionally biased region" description="Low complexity" evidence="1">
    <location>
        <begin position="707"/>
        <end position="716"/>
    </location>
</feature>